<feature type="compositionally biased region" description="Polar residues" evidence="2">
    <location>
        <begin position="290"/>
        <end position="311"/>
    </location>
</feature>
<evidence type="ECO:0000313" key="4">
    <source>
        <dbReference type="EMBL" id="GKV45558.1"/>
    </source>
</evidence>
<dbReference type="EMBL" id="BPVZ01000195">
    <property type="protein sequence ID" value="GKV45558.1"/>
    <property type="molecule type" value="Genomic_DNA"/>
</dbReference>
<organism evidence="4 5">
    <name type="scientific">Rubroshorea leprosula</name>
    <dbReference type="NCBI Taxonomy" id="152421"/>
    <lineage>
        <taxon>Eukaryota</taxon>
        <taxon>Viridiplantae</taxon>
        <taxon>Streptophyta</taxon>
        <taxon>Embryophyta</taxon>
        <taxon>Tracheophyta</taxon>
        <taxon>Spermatophyta</taxon>
        <taxon>Magnoliopsida</taxon>
        <taxon>eudicotyledons</taxon>
        <taxon>Gunneridae</taxon>
        <taxon>Pentapetalae</taxon>
        <taxon>rosids</taxon>
        <taxon>malvids</taxon>
        <taxon>Malvales</taxon>
        <taxon>Dipterocarpaceae</taxon>
        <taxon>Rubroshorea</taxon>
    </lineage>
</organism>
<dbReference type="InterPro" id="IPR007201">
    <property type="entry name" value="Mei2-like_Rrm_C"/>
</dbReference>
<accession>A0AAV5M9J2</accession>
<evidence type="ECO:0000256" key="1">
    <source>
        <dbReference type="ARBA" id="ARBA00022884"/>
    </source>
</evidence>
<evidence type="ECO:0000313" key="5">
    <source>
        <dbReference type="Proteomes" id="UP001054252"/>
    </source>
</evidence>
<dbReference type="PANTHER" id="PTHR23189">
    <property type="entry name" value="RNA RECOGNITION MOTIF-CONTAINING"/>
    <property type="match status" value="1"/>
</dbReference>
<dbReference type="Proteomes" id="UP001054252">
    <property type="component" value="Unassembled WGS sequence"/>
</dbReference>
<evidence type="ECO:0000259" key="3">
    <source>
        <dbReference type="PROSITE" id="PS51222"/>
    </source>
</evidence>
<protein>
    <recommendedName>
        <fullName evidence="3">DCD domain-containing protein</fullName>
    </recommendedName>
</protein>
<sequence length="311" mass="35254">MLRYRRRRYSGALSSSPWVRFKIYKDSLPLLESSFRQAIEYDYQKGTKFSQELNKKQPLHLPVMENHWRLPFPRDPFGVGLNLSQSETVLNLQHQPYVEIASHNIFSHAGGNNGVVHSPQQMCHLFHGRNTIISMPGSFESPNECVRNFSHSRNESNSNNADKKQYELDIDRIIHGEDSRTTLMIKNIWNKYTSKVLLAAIDDHCQGTYDFIYFSIDFKAREKFSNEKVASLAYASIQGKAVLIAHFQNSSLINEDKRCYPILCHTDGLNAGDPESFPMGINIGSKPGKPQTTSPENNHQGSSSTSAIPMG</sequence>
<dbReference type="InterPro" id="IPR013989">
    <property type="entry name" value="Dev_and_cell_death_domain"/>
</dbReference>
<name>A0AAV5M9J2_9ROSI</name>
<dbReference type="Pfam" id="PF04059">
    <property type="entry name" value="RRM_2"/>
    <property type="match status" value="2"/>
</dbReference>
<reference evidence="4 5" key="1">
    <citation type="journal article" date="2021" name="Commun. Biol.">
        <title>The genome of Shorea leprosula (Dipterocarpaceae) highlights the ecological relevance of drought in aseasonal tropical rainforests.</title>
        <authorList>
            <person name="Ng K.K.S."/>
            <person name="Kobayashi M.J."/>
            <person name="Fawcett J.A."/>
            <person name="Hatakeyama M."/>
            <person name="Paape T."/>
            <person name="Ng C.H."/>
            <person name="Ang C.C."/>
            <person name="Tnah L.H."/>
            <person name="Lee C.T."/>
            <person name="Nishiyama T."/>
            <person name="Sese J."/>
            <person name="O'Brien M.J."/>
            <person name="Copetti D."/>
            <person name="Mohd Noor M.I."/>
            <person name="Ong R.C."/>
            <person name="Putra M."/>
            <person name="Sireger I.Z."/>
            <person name="Indrioko S."/>
            <person name="Kosugi Y."/>
            <person name="Izuno A."/>
            <person name="Isagi Y."/>
            <person name="Lee S.L."/>
            <person name="Shimizu K.K."/>
        </authorList>
    </citation>
    <scope>NUCLEOTIDE SEQUENCE [LARGE SCALE GENOMIC DNA]</scope>
    <source>
        <strain evidence="4">214</strain>
    </source>
</reference>
<dbReference type="GO" id="GO:0003723">
    <property type="term" value="F:RNA binding"/>
    <property type="evidence" value="ECO:0007669"/>
    <property type="project" value="UniProtKB-KW"/>
</dbReference>
<feature type="region of interest" description="Disordered" evidence="2">
    <location>
        <begin position="280"/>
        <end position="311"/>
    </location>
</feature>
<keyword evidence="5" id="KW-1185">Reference proteome</keyword>
<dbReference type="AlphaFoldDB" id="A0AAV5M9J2"/>
<comment type="caution">
    <text evidence="4">The sequence shown here is derived from an EMBL/GenBank/DDBJ whole genome shotgun (WGS) entry which is preliminary data.</text>
</comment>
<gene>
    <name evidence="4" type="ORF">SLEP1_g52627</name>
</gene>
<feature type="domain" description="DCD" evidence="3">
    <location>
        <begin position="1"/>
        <end position="67"/>
    </location>
</feature>
<dbReference type="PROSITE" id="PS51222">
    <property type="entry name" value="DCD"/>
    <property type="match status" value="1"/>
</dbReference>
<evidence type="ECO:0000256" key="2">
    <source>
        <dbReference type="SAM" id="MobiDB-lite"/>
    </source>
</evidence>
<proteinExistence type="predicted"/>
<dbReference type="Pfam" id="PF10539">
    <property type="entry name" value="Dev_Cell_Death"/>
    <property type="match status" value="1"/>
</dbReference>
<keyword evidence="1" id="KW-0694">RNA-binding</keyword>